<proteinExistence type="predicted"/>
<accession>A0A1G9CSZ4</accession>
<dbReference type="Proteomes" id="UP000199213">
    <property type="component" value="Unassembled WGS sequence"/>
</dbReference>
<keyword evidence="3" id="KW-1185">Reference proteome</keyword>
<organism evidence="2 3">
    <name type="scientific">Actinopolyspora mzabensis</name>
    <dbReference type="NCBI Taxonomy" id="995066"/>
    <lineage>
        <taxon>Bacteria</taxon>
        <taxon>Bacillati</taxon>
        <taxon>Actinomycetota</taxon>
        <taxon>Actinomycetes</taxon>
        <taxon>Actinopolysporales</taxon>
        <taxon>Actinopolysporaceae</taxon>
        <taxon>Actinopolyspora</taxon>
    </lineage>
</organism>
<name>A0A1G9CSZ4_ACTMZ</name>
<evidence type="ECO:0000256" key="1">
    <source>
        <dbReference type="SAM" id="MobiDB-lite"/>
    </source>
</evidence>
<gene>
    <name evidence="2" type="ORF">SAMN04487820_10974</name>
</gene>
<dbReference type="AlphaFoldDB" id="A0A1G9CSZ4"/>
<sequence>MRFVWAPMMIGAMVTTEQIHDIVSRLLTTGKQQLEDPDMLVIVDAGYDLARLALLLADLPVGLLGRLRSDLSPSPARTTAPAPYERPSTETWRPFPLRRSDQLAPARHHDHNQTLRYGCVRACSWDRMHPRRTHRSARLAH</sequence>
<evidence type="ECO:0008006" key="4">
    <source>
        <dbReference type="Google" id="ProtNLM"/>
    </source>
</evidence>
<evidence type="ECO:0000313" key="2">
    <source>
        <dbReference type="EMBL" id="SDK54803.1"/>
    </source>
</evidence>
<dbReference type="EMBL" id="FNFM01000009">
    <property type="protein sequence ID" value="SDK54803.1"/>
    <property type="molecule type" value="Genomic_DNA"/>
</dbReference>
<feature type="compositionally biased region" description="Low complexity" evidence="1">
    <location>
        <begin position="70"/>
        <end position="83"/>
    </location>
</feature>
<feature type="region of interest" description="Disordered" evidence="1">
    <location>
        <begin position="70"/>
        <end position="96"/>
    </location>
</feature>
<dbReference type="RefSeq" id="WP_092629367.1">
    <property type="nucleotide sequence ID" value="NZ_FNFM01000009.1"/>
</dbReference>
<reference evidence="3" key="1">
    <citation type="submission" date="2016-10" db="EMBL/GenBank/DDBJ databases">
        <authorList>
            <person name="Varghese N."/>
            <person name="Submissions S."/>
        </authorList>
    </citation>
    <scope>NUCLEOTIDE SEQUENCE [LARGE SCALE GENOMIC DNA]</scope>
    <source>
        <strain evidence="3">DSM 45460</strain>
    </source>
</reference>
<protein>
    <recommendedName>
        <fullName evidence="4">DDE superfamily endonuclease</fullName>
    </recommendedName>
</protein>
<evidence type="ECO:0000313" key="3">
    <source>
        <dbReference type="Proteomes" id="UP000199213"/>
    </source>
</evidence>